<reference evidence="2 3" key="1">
    <citation type="submission" date="2012-10" db="EMBL/GenBank/DDBJ databases">
        <authorList>
            <person name="Zafar N."/>
            <person name="Inman J."/>
            <person name="Hall N."/>
            <person name="Lorenzi H."/>
            <person name="Caler E."/>
        </authorList>
    </citation>
    <scope>NUCLEOTIDE SEQUENCE [LARGE SCALE GENOMIC DNA]</scope>
    <source>
        <strain evidence="2 3">IP1</strain>
    </source>
</reference>
<dbReference type="EMBL" id="KB206565">
    <property type="protein sequence ID" value="ELP89873.1"/>
    <property type="molecule type" value="Genomic_DNA"/>
</dbReference>
<dbReference type="KEGG" id="eiv:EIN_462270"/>
<evidence type="ECO:0000313" key="3">
    <source>
        <dbReference type="Proteomes" id="UP000014680"/>
    </source>
</evidence>
<name>A0A0A1U9T6_ENTIV</name>
<protein>
    <recommendedName>
        <fullName evidence="4">MD-2-related lipid-recognition domain-containing protein</fullName>
    </recommendedName>
</protein>
<dbReference type="VEuPathDB" id="AmoebaDB:EIN_461990"/>
<dbReference type="GeneID" id="14888851"/>
<gene>
    <name evidence="1" type="ORF">EIN_461990</name>
    <name evidence="2" type="ORF">EIN_462270</name>
</gene>
<dbReference type="AlphaFoldDB" id="A0A0A1U9T6"/>
<dbReference type="Proteomes" id="UP000014680">
    <property type="component" value="Unassembled WGS sequence"/>
</dbReference>
<organism evidence="2 3">
    <name type="scientific">Entamoeba invadens IP1</name>
    <dbReference type="NCBI Taxonomy" id="370355"/>
    <lineage>
        <taxon>Eukaryota</taxon>
        <taxon>Amoebozoa</taxon>
        <taxon>Evosea</taxon>
        <taxon>Archamoebae</taxon>
        <taxon>Mastigamoebida</taxon>
        <taxon>Entamoebidae</taxon>
        <taxon>Entamoeba</taxon>
    </lineage>
</organism>
<sequence length="148" mass="16507">MLFFALFVVLSVGQPRDLTLKECPYTSKSPDINVNNIFVYDDKDKKSVSFTLVITSNKELTKAGLSFSADSFIMQQYTGHIDIQTVDLIFAIGKEGKIEKGVHTLKIEVPYSQLSTVASYVLTFDISYGDEQLRSCVNVDYRASPSSN</sequence>
<dbReference type="EMBL" id="KB206565">
    <property type="protein sequence ID" value="ELP89881.1"/>
    <property type="molecule type" value="Genomic_DNA"/>
</dbReference>
<accession>A0A0A1U9T6</accession>
<evidence type="ECO:0000313" key="2">
    <source>
        <dbReference type="EMBL" id="ELP89881.1"/>
    </source>
</evidence>
<evidence type="ECO:0000313" key="1">
    <source>
        <dbReference type="EMBL" id="ELP89873.1"/>
    </source>
</evidence>
<keyword evidence="3" id="KW-1185">Reference proteome</keyword>
<dbReference type="KEGG" id="eiv:EIN_461990"/>
<proteinExistence type="predicted"/>
<dbReference type="RefSeq" id="XP_004256652.1">
    <property type="nucleotide sequence ID" value="XM_004256604.1"/>
</dbReference>
<evidence type="ECO:0008006" key="4">
    <source>
        <dbReference type="Google" id="ProtNLM"/>
    </source>
</evidence>
<dbReference type="VEuPathDB" id="AmoebaDB:EIN_462270"/>
<dbReference type="GeneID" id="14888863"/>
<dbReference type="RefSeq" id="XP_004256644.1">
    <property type="nucleotide sequence ID" value="XM_004256596.1"/>
</dbReference>